<proteinExistence type="predicted"/>
<feature type="region of interest" description="Disordered" evidence="1">
    <location>
        <begin position="165"/>
        <end position="190"/>
    </location>
</feature>
<dbReference type="Proteomes" id="UP000507470">
    <property type="component" value="Unassembled WGS sequence"/>
</dbReference>
<organism evidence="2 3">
    <name type="scientific">Mytilus coruscus</name>
    <name type="common">Sea mussel</name>
    <dbReference type="NCBI Taxonomy" id="42192"/>
    <lineage>
        <taxon>Eukaryota</taxon>
        <taxon>Metazoa</taxon>
        <taxon>Spiralia</taxon>
        <taxon>Lophotrochozoa</taxon>
        <taxon>Mollusca</taxon>
        <taxon>Bivalvia</taxon>
        <taxon>Autobranchia</taxon>
        <taxon>Pteriomorphia</taxon>
        <taxon>Mytilida</taxon>
        <taxon>Mytiloidea</taxon>
        <taxon>Mytilidae</taxon>
        <taxon>Mytilinae</taxon>
        <taxon>Mytilus</taxon>
    </lineage>
</organism>
<feature type="region of interest" description="Disordered" evidence="1">
    <location>
        <begin position="600"/>
        <end position="621"/>
    </location>
</feature>
<evidence type="ECO:0000313" key="2">
    <source>
        <dbReference type="EMBL" id="CAC5413679.1"/>
    </source>
</evidence>
<keyword evidence="3" id="KW-1185">Reference proteome</keyword>
<reference evidence="2 3" key="1">
    <citation type="submission" date="2020-06" db="EMBL/GenBank/DDBJ databases">
        <authorList>
            <person name="Li R."/>
            <person name="Bekaert M."/>
        </authorList>
    </citation>
    <scope>NUCLEOTIDE SEQUENCE [LARGE SCALE GENOMIC DNA]</scope>
    <source>
        <strain evidence="3">wild</strain>
    </source>
</reference>
<dbReference type="AlphaFoldDB" id="A0A6J8DYL8"/>
<protein>
    <submittedName>
        <fullName evidence="2">Uncharacterized protein</fullName>
    </submittedName>
</protein>
<gene>
    <name evidence="2" type="ORF">MCOR_46548</name>
</gene>
<dbReference type="EMBL" id="CACVKT020008208">
    <property type="protein sequence ID" value="CAC5413679.1"/>
    <property type="molecule type" value="Genomic_DNA"/>
</dbReference>
<name>A0A6J8DYL8_MYTCO</name>
<sequence length="937" mass="107951">MNDSYTITELQAVGLSYLQYGQDDSHIETNNEMDLTQNKTRDDFNEFEGPDDLVFNYMDISSQDAIIKNFDENFRGCPKETFISKLIQTTSSDTHKLEEIRMRFFSEVRDRENFPYKTATLKKRYGARSKNGDTLLQKLAKDCFILYVALNNKCNDELLETINIQKSQGPRQSQNRRSSNNGQDVGTDSSNDLFLREGLARLDRDIMTMKVEFMAEIRCEIKALKDGNHQTKQNKQTLIEVKKDISEIDTDISSLATETGNNSTKIQSVKEDIDALKPSEMSVDSRITRLEYSKFSGVDALCANFKLLRKDIYDLNKEIDTVKSDIKVNNSSISDLHRSADMKKTKTKITKNHPNSTKISTDSDIDLISFVSPKPLSKFQMVELTDKEQGKSTTEHQYRRKKDLISDNSTNIDTVIDDSSMSEFSSYEMSKTIENHGEKQTQNQSSPKHIEVVISSDQNMVSLNNFRGSYESGPSTAKDHILISKDNVSLVDSARVLDDHSFNVSDHHPIIAKLTLDNTVIADTETIIKQSKYLWDVEIPSLGCSNRDIYSNIVDAIQQAETETLPHKTFVKYLKPYWTHPVNALDEHMVSKRQLWISDNRPRESSDNKENKKRKSHHLKRKKHVRYLSTTEEKNNQSAKGMVGIIDNILIGNTRFYLGSRLVTQGSLKVPDWLHKVLLRFQIGYTRFYQGSRLVTQGSIKVPDWLHKVLLRNVLGTFPERFCVLWESTKRNFRRELRNAYQKHMQETYDSLEKDIDIDQKRLWSFLNKNKKSKSCLSSLIVNGRQCSTQDDILDGWVEHFESIFKQNTESEPISDKEREITKTVEVAHKDFRGTFYNNTKLNITVNEVEKVFKSLKNNKASGLDNIEYEHLKYGEELSDCRRGILVTDIHISSPVQADDIALISTYCCNMQTMMTVCENYSIDWKFKFNPLKKHST</sequence>
<accession>A0A6J8DYL8</accession>
<evidence type="ECO:0000313" key="3">
    <source>
        <dbReference type="Proteomes" id="UP000507470"/>
    </source>
</evidence>
<dbReference type="OrthoDB" id="7476844at2759"/>
<evidence type="ECO:0000256" key="1">
    <source>
        <dbReference type="SAM" id="MobiDB-lite"/>
    </source>
</evidence>
<feature type="compositionally biased region" description="Basic and acidic residues" evidence="1">
    <location>
        <begin position="600"/>
        <end position="610"/>
    </location>
</feature>
<feature type="compositionally biased region" description="Basic residues" evidence="1">
    <location>
        <begin position="611"/>
        <end position="621"/>
    </location>
</feature>